<evidence type="ECO:0000256" key="9">
    <source>
        <dbReference type="ARBA" id="ARBA00023316"/>
    </source>
</evidence>
<evidence type="ECO:0000256" key="8">
    <source>
        <dbReference type="ARBA" id="ARBA00023306"/>
    </source>
</evidence>
<evidence type="ECO:0000256" key="2">
    <source>
        <dbReference type="ARBA" id="ARBA00004752"/>
    </source>
</evidence>
<comment type="pathway">
    <text evidence="2 12">Cell wall biogenesis; peptidoglycan biosynthesis.</text>
</comment>
<dbReference type="InterPro" id="IPR036968">
    <property type="entry name" value="Enolpyruvate_Tfrase_sf"/>
</dbReference>
<dbReference type="InterPro" id="IPR005750">
    <property type="entry name" value="UDP_GlcNAc_COvinyl_MurA"/>
</dbReference>
<dbReference type="EC" id="2.5.1.7" evidence="12"/>
<organism evidence="14">
    <name type="scientific">uncultured Bacillota bacterium</name>
    <dbReference type="NCBI Taxonomy" id="344338"/>
    <lineage>
        <taxon>Bacteria</taxon>
        <taxon>Bacillati</taxon>
        <taxon>Bacillota</taxon>
        <taxon>environmental samples</taxon>
    </lineage>
</organism>
<feature type="active site" description="Proton donor" evidence="12">
    <location>
        <position position="117"/>
    </location>
</feature>
<gene>
    <name evidence="14" type="primary">murAB</name>
    <name evidence="12" type="synonym">murA</name>
    <name evidence="14" type="ORF">Firmicute1046_2850</name>
</gene>
<accession>A0A650EN53</accession>
<name>A0A650EN53_9FIRM</name>
<comment type="subcellular location">
    <subcellularLocation>
        <location evidence="1 12">Cytoplasm</location>
    </subcellularLocation>
</comment>
<dbReference type="Gene3D" id="3.65.10.10">
    <property type="entry name" value="Enolpyruvate transferase domain"/>
    <property type="match status" value="2"/>
</dbReference>
<dbReference type="NCBIfam" id="NF009470">
    <property type="entry name" value="PRK12830.1"/>
    <property type="match status" value="1"/>
</dbReference>
<feature type="binding site" evidence="12">
    <location>
        <position position="327"/>
    </location>
    <ligand>
        <name>UDP-N-acetyl-alpha-D-glucosamine</name>
        <dbReference type="ChEBI" id="CHEBI:57705"/>
    </ligand>
</feature>
<keyword evidence="8 12" id="KW-0131">Cell cycle</keyword>
<dbReference type="FunFam" id="3.65.10.10:FF:000001">
    <property type="entry name" value="UDP-N-acetylglucosamine 1-carboxyvinyltransferase"/>
    <property type="match status" value="1"/>
</dbReference>
<dbReference type="HAMAP" id="MF_00111">
    <property type="entry name" value="MurA"/>
    <property type="match status" value="1"/>
</dbReference>
<feature type="domain" description="Enolpyruvate transferase" evidence="13">
    <location>
        <begin position="8"/>
        <end position="406"/>
    </location>
</feature>
<dbReference type="GO" id="GO:0051301">
    <property type="term" value="P:cell division"/>
    <property type="evidence" value="ECO:0007669"/>
    <property type="project" value="UniProtKB-KW"/>
</dbReference>
<dbReference type="PANTHER" id="PTHR43783:SF2">
    <property type="entry name" value="UDP-N-ACETYLGLUCOSAMINE 1-CARBOXYVINYLTRANSFERASE 2"/>
    <property type="match status" value="1"/>
</dbReference>
<dbReference type="PANTHER" id="PTHR43783">
    <property type="entry name" value="UDP-N-ACETYLGLUCOSAMINE 1-CARBOXYVINYLTRANSFERASE"/>
    <property type="match status" value="1"/>
</dbReference>
<evidence type="ECO:0000259" key="13">
    <source>
        <dbReference type="Pfam" id="PF00275"/>
    </source>
</evidence>
<dbReference type="GO" id="GO:0008360">
    <property type="term" value="P:regulation of cell shape"/>
    <property type="evidence" value="ECO:0007669"/>
    <property type="project" value="UniProtKB-KW"/>
</dbReference>
<keyword evidence="6 12" id="KW-0133">Cell shape</keyword>
<evidence type="ECO:0000313" key="14">
    <source>
        <dbReference type="EMBL" id="QGT51209.1"/>
    </source>
</evidence>
<dbReference type="GO" id="GO:0019277">
    <property type="term" value="P:UDP-N-acetylgalactosamine biosynthetic process"/>
    <property type="evidence" value="ECO:0007669"/>
    <property type="project" value="InterPro"/>
</dbReference>
<keyword evidence="7 12" id="KW-0573">Peptidoglycan synthesis</keyword>
<dbReference type="GO" id="GO:0005737">
    <property type="term" value="C:cytoplasm"/>
    <property type="evidence" value="ECO:0007669"/>
    <property type="project" value="UniProtKB-SubCell"/>
</dbReference>
<feature type="binding site" evidence="12">
    <location>
        <position position="305"/>
    </location>
    <ligand>
        <name>UDP-N-acetyl-alpha-D-glucosamine</name>
        <dbReference type="ChEBI" id="CHEBI:57705"/>
    </ligand>
</feature>
<dbReference type="NCBIfam" id="NF006873">
    <property type="entry name" value="PRK09369.1"/>
    <property type="match status" value="1"/>
</dbReference>
<dbReference type="AlphaFoldDB" id="A0A650EN53"/>
<evidence type="ECO:0000256" key="7">
    <source>
        <dbReference type="ARBA" id="ARBA00022984"/>
    </source>
</evidence>
<feature type="binding site" evidence="12">
    <location>
        <position position="93"/>
    </location>
    <ligand>
        <name>UDP-N-acetyl-alpha-D-glucosamine</name>
        <dbReference type="ChEBI" id="CHEBI:57705"/>
    </ligand>
</feature>
<feature type="binding site" evidence="12">
    <location>
        <begin position="22"/>
        <end position="23"/>
    </location>
    <ligand>
        <name>phosphoenolpyruvate</name>
        <dbReference type="ChEBI" id="CHEBI:58702"/>
    </ligand>
</feature>
<dbReference type="NCBIfam" id="TIGR01072">
    <property type="entry name" value="murA"/>
    <property type="match status" value="1"/>
</dbReference>
<dbReference type="GO" id="GO:0071555">
    <property type="term" value="P:cell wall organization"/>
    <property type="evidence" value="ECO:0007669"/>
    <property type="project" value="UniProtKB-KW"/>
</dbReference>
<dbReference type="Pfam" id="PF00275">
    <property type="entry name" value="EPSP_synthase"/>
    <property type="match status" value="1"/>
</dbReference>
<evidence type="ECO:0000256" key="12">
    <source>
        <dbReference type="HAMAP-Rule" id="MF_00111"/>
    </source>
</evidence>
<feature type="binding site" evidence="12">
    <location>
        <begin position="122"/>
        <end position="126"/>
    </location>
    <ligand>
        <name>UDP-N-acetyl-alpha-D-glucosamine</name>
        <dbReference type="ChEBI" id="CHEBI:57705"/>
    </ligand>
</feature>
<keyword evidence="9 12" id="KW-0961">Cell wall biogenesis/degradation</keyword>
<evidence type="ECO:0000256" key="10">
    <source>
        <dbReference type="ARBA" id="ARBA00038367"/>
    </source>
</evidence>
<feature type="modified residue" description="2-(S-cysteinyl)pyruvic acid O-phosphothioketal" evidence="12">
    <location>
        <position position="117"/>
    </location>
</feature>
<dbReference type="InterPro" id="IPR001986">
    <property type="entry name" value="Enolpyruvate_Tfrase_dom"/>
</dbReference>
<dbReference type="InterPro" id="IPR050068">
    <property type="entry name" value="MurA_subfamily"/>
</dbReference>
<dbReference type="InterPro" id="IPR013792">
    <property type="entry name" value="RNA3'P_cycl/enolpyr_Trfase_a/b"/>
</dbReference>
<comment type="caution">
    <text evidence="12">Lacks conserved residue(s) required for the propagation of feature annotation.</text>
</comment>
<protein>
    <recommendedName>
        <fullName evidence="12">UDP-N-acetylglucosamine 1-carboxyvinyltransferase</fullName>
        <ecNumber evidence="12">2.5.1.7</ecNumber>
    </recommendedName>
    <alternativeName>
        <fullName evidence="12">Enoylpyruvate transferase</fullName>
    </alternativeName>
    <alternativeName>
        <fullName evidence="12">UDP-N-acetylglucosamine enolpyruvyl transferase</fullName>
        <shortName evidence="12">EPT</shortName>
    </alternativeName>
</protein>
<evidence type="ECO:0000256" key="4">
    <source>
        <dbReference type="ARBA" id="ARBA00022618"/>
    </source>
</evidence>
<evidence type="ECO:0000256" key="3">
    <source>
        <dbReference type="ARBA" id="ARBA00022490"/>
    </source>
</evidence>
<dbReference type="GO" id="GO:0008760">
    <property type="term" value="F:UDP-N-acetylglucosamine 1-carboxyvinyltransferase activity"/>
    <property type="evidence" value="ECO:0007669"/>
    <property type="project" value="UniProtKB-UniRule"/>
</dbReference>
<keyword evidence="4 12" id="KW-0132">Cell division</keyword>
<dbReference type="UniPathway" id="UPA00219"/>
<proteinExistence type="inferred from homology"/>
<dbReference type="EMBL" id="MN577573">
    <property type="protein sequence ID" value="QGT51209.1"/>
    <property type="molecule type" value="Genomic_DNA"/>
</dbReference>
<comment type="function">
    <text evidence="12">Cell wall formation. Adds enolpyruvyl to UDP-N-acetylglucosamine.</text>
</comment>
<keyword evidence="12" id="KW-0670">Pyruvate</keyword>
<dbReference type="GO" id="GO:0009252">
    <property type="term" value="P:peptidoglycan biosynthetic process"/>
    <property type="evidence" value="ECO:0007669"/>
    <property type="project" value="UniProtKB-UniRule"/>
</dbReference>
<sequence length="431" mass="45688">MDKLVILGGARLSGEVTISGAKNSAVAIVAAAVLVAGKCVIDNVPDVSDIRVMAEIIERLGGSASFTAPGVLEVDCTELNRVEAQYEMVRKIRASSYLMGALLGRFRRAKVALPGGCDFGVRPIDLHIKGFQAMGAKVVVEHGLVDLEAEHLGGAHIYFDQVSVGATINVMLAAALADGVTVLENAAKEPHIVDVANFLNCMGANVKGAGTDVIKVTGVAELHGGSYSVIPDQIEAGTFMIAAAATRGDVLIKNVITKHLESISAKLVEMGVTVEEFDDSIRVAADKPITKANFKTMPYPGFPTDLQPQMLTLLTVAEGTSIVTENVWDNRFKYVDELIRMGANISVDGRTAVVEGVGRLTGSPVSSTDLRAGAAMVLAGLMAHGVTEVYNLKYIDRGYENFEDKLKKLGAQLARRSDNKTEQSAQTADCV</sequence>
<reference evidence="14" key="1">
    <citation type="journal article" date="2020" name="J. ISSAAS">
        <title>Lactobacilli and other gastrointestinal microbiota of Peromyscus leucopus, reservoir host for agents of Lyme disease and other zoonoses in North America.</title>
        <authorList>
            <person name="Milovic A."/>
            <person name="Bassam K."/>
            <person name="Shao H."/>
            <person name="Chatzistamou I."/>
            <person name="Tufts D.M."/>
            <person name="Diuk-Wasser M."/>
            <person name="Barbour A.G."/>
        </authorList>
    </citation>
    <scope>NUCLEOTIDE SEQUENCE</scope>
    <source>
        <strain evidence="14">LL40</strain>
    </source>
</reference>
<evidence type="ECO:0000256" key="6">
    <source>
        <dbReference type="ARBA" id="ARBA00022960"/>
    </source>
</evidence>
<evidence type="ECO:0000256" key="5">
    <source>
        <dbReference type="ARBA" id="ARBA00022679"/>
    </source>
</evidence>
<keyword evidence="5 12" id="KW-0808">Transferase</keyword>
<evidence type="ECO:0000256" key="11">
    <source>
        <dbReference type="ARBA" id="ARBA00047527"/>
    </source>
</evidence>
<comment type="catalytic activity">
    <reaction evidence="11 12">
        <text>phosphoenolpyruvate + UDP-N-acetyl-alpha-D-glucosamine = UDP-N-acetyl-3-O-(1-carboxyvinyl)-alpha-D-glucosamine + phosphate</text>
        <dbReference type="Rhea" id="RHEA:18681"/>
        <dbReference type="ChEBI" id="CHEBI:43474"/>
        <dbReference type="ChEBI" id="CHEBI:57705"/>
        <dbReference type="ChEBI" id="CHEBI:58702"/>
        <dbReference type="ChEBI" id="CHEBI:68483"/>
        <dbReference type="EC" id="2.5.1.7"/>
    </reaction>
</comment>
<evidence type="ECO:0000256" key="1">
    <source>
        <dbReference type="ARBA" id="ARBA00004496"/>
    </source>
</evidence>
<comment type="similarity">
    <text evidence="10 12">Belongs to the EPSP synthase family. MurA subfamily.</text>
</comment>
<dbReference type="CDD" id="cd01555">
    <property type="entry name" value="UdpNAET"/>
    <property type="match status" value="1"/>
</dbReference>
<dbReference type="SUPFAM" id="SSF55205">
    <property type="entry name" value="EPT/RTPC-like"/>
    <property type="match status" value="1"/>
</dbReference>
<keyword evidence="3 12" id="KW-0963">Cytoplasm</keyword>